<reference evidence="1" key="1">
    <citation type="journal article" date="2019" name="Sci. Rep.">
        <title>Draft genome of Tanacetum cinerariifolium, the natural source of mosquito coil.</title>
        <authorList>
            <person name="Yamashiro T."/>
            <person name="Shiraishi A."/>
            <person name="Satake H."/>
            <person name="Nakayama K."/>
        </authorList>
    </citation>
    <scope>NUCLEOTIDE SEQUENCE</scope>
</reference>
<name>A0A699KEZ0_TANCI</name>
<feature type="non-terminal residue" evidence="1">
    <location>
        <position position="1"/>
    </location>
</feature>
<dbReference type="AlphaFoldDB" id="A0A699KEZ0"/>
<organism evidence="1">
    <name type="scientific">Tanacetum cinerariifolium</name>
    <name type="common">Dalmatian daisy</name>
    <name type="synonym">Chrysanthemum cinerariifolium</name>
    <dbReference type="NCBI Taxonomy" id="118510"/>
    <lineage>
        <taxon>Eukaryota</taxon>
        <taxon>Viridiplantae</taxon>
        <taxon>Streptophyta</taxon>
        <taxon>Embryophyta</taxon>
        <taxon>Tracheophyta</taxon>
        <taxon>Spermatophyta</taxon>
        <taxon>Magnoliopsida</taxon>
        <taxon>eudicotyledons</taxon>
        <taxon>Gunneridae</taxon>
        <taxon>Pentapetalae</taxon>
        <taxon>asterids</taxon>
        <taxon>campanulids</taxon>
        <taxon>Asterales</taxon>
        <taxon>Asteraceae</taxon>
        <taxon>Asteroideae</taxon>
        <taxon>Anthemideae</taxon>
        <taxon>Anthemidinae</taxon>
        <taxon>Tanacetum</taxon>
    </lineage>
</organism>
<comment type="caution">
    <text evidence="1">The sequence shown here is derived from an EMBL/GenBank/DDBJ whole genome shotgun (WGS) entry which is preliminary data.</text>
</comment>
<dbReference type="EMBL" id="BKCJ010503896">
    <property type="protein sequence ID" value="GFA86884.1"/>
    <property type="molecule type" value="Genomic_DNA"/>
</dbReference>
<accession>A0A699KEZ0</accession>
<proteinExistence type="predicted"/>
<gene>
    <name evidence="1" type="ORF">Tci_658856</name>
</gene>
<sequence>PRLTWRKWGDQGACKVFGWLIGNFMEVLEVLEWCDGTLNDARTALDDRLKGIQMQYLPQAIWRSDKKRAAAMI</sequence>
<protein>
    <submittedName>
        <fullName evidence="1">Uncharacterized protein</fullName>
    </submittedName>
</protein>
<evidence type="ECO:0000313" key="1">
    <source>
        <dbReference type="EMBL" id="GFA86884.1"/>
    </source>
</evidence>